<dbReference type="Proteomes" id="UP000619479">
    <property type="component" value="Unassembled WGS sequence"/>
</dbReference>
<dbReference type="SUPFAM" id="SSF55729">
    <property type="entry name" value="Acyl-CoA N-acyltransferases (Nat)"/>
    <property type="match status" value="1"/>
</dbReference>
<dbReference type="InterPro" id="IPR000182">
    <property type="entry name" value="GNAT_dom"/>
</dbReference>
<comment type="caution">
    <text evidence="2">The sequence shown here is derived from an EMBL/GenBank/DDBJ whole genome shotgun (WGS) entry which is preliminary data.</text>
</comment>
<dbReference type="Gene3D" id="3.40.630.30">
    <property type="match status" value="1"/>
</dbReference>
<gene>
    <name evidence="2" type="ORF">Acy02nite_48850</name>
</gene>
<reference evidence="2" key="1">
    <citation type="submission" date="2021-01" db="EMBL/GenBank/DDBJ databases">
        <title>Whole genome shotgun sequence of Actinoplanes cyaneus NBRC 14990.</title>
        <authorList>
            <person name="Komaki H."/>
            <person name="Tamura T."/>
        </authorList>
    </citation>
    <scope>NUCLEOTIDE SEQUENCE</scope>
    <source>
        <strain evidence="2">NBRC 14990</strain>
    </source>
</reference>
<dbReference type="InterPro" id="IPR016181">
    <property type="entry name" value="Acyl_CoA_acyltransferase"/>
</dbReference>
<evidence type="ECO:0000259" key="1">
    <source>
        <dbReference type="PROSITE" id="PS51186"/>
    </source>
</evidence>
<proteinExistence type="predicted"/>
<accession>A0A919IJL3</accession>
<dbReference type="CDD" id="cd04301">
    <property type="entry name" value="NAT_SF"/>
    <property type="match status" value="1"/>
</dbReference>
<dbReference type="PANTHER" id="PTHR43233:SF1">
    <property type="entry name" value="FAMILY N-ACETYLTRANSFERASE, PUTATIVE (AFU_ORTHOLOGUE AFUA_6G03350)-RELATED"/>
    <property type="match status" value="1"/>
</dbReference>
<dbReference type="GO" id="GO:0016747">
    <property type="term" value="F:acyltransferase activity, transferring groups other than amino-acyl groups"/>
    <property type="evidence" value="ECO:0007669"/>
    <property type="project" value="InterPro"/>
</dbReference>
<dbReference type="PROSITE" id="PS51186">
    <property type="entry name" value="GNAT"/>
    <property type="match status" value="1"/>
</dbReference>
<name>A0A919IJL3_9ACTN</name>
<protein>
    <recommendedName>
        <fullName evidence="1">N-acetyltransferase domain-containing protein</fullName>
    </recommendedName>
</protein>
<evidence type="ECO:0000313" key="2">
    <source>
        <dbReference type="EMBL" id="GID67004.1"/>
    </source>
</evidence>
<evidence type="ECO:0000313" key="3">
    <source>
        <dbReference type="Proteomes" id="UP000619479"/>
    </source>
</evidence>
<dbReference type="AlphaFoldDB" id="A0A919IJL3"/>
<sequence>MTYPLYDISYDVEAVPLPHLMKLFASAWWTAERTQAEAHGILAGSDVVVTVLDRRTGQLAGFARVLTDRTYLAVVLDVIVAPELRGEGIGAMVMEAVLAHQWVAGVRSVELVCQPDVVAFYERWGFTQQVGQSRLLRRTADSALTGQ</sequence>
<dbReference type="InterPro" id="IPR053144">
    <property type="entry name" value="Acetyltransferase_Butenolide"/>
</dbReference>
<feature type="domain" description="N-acetyltransferase" evidence="1">
    <location>
        <begin position="6"/>
        <end position="141"/>
    </location>
</feature>
<dbReference type="RefSeq" id="WP_203744277.1">
    <property type="nucleotide sequence ID" value="NZ_BAAAUC010000089.1"/>
</dbReference>
<organism evidence="2 3">
    <name type="scientific">Actinoplanes cyaneus</name>
    <dbReference type="NCBI Taxonomy" id="52696"/>
    <lineage>
        <taxon>Bacteria</taxon>
        <taxon>Bacillati</taxon>
        <taxon>Actinomycetota</taxon>
        <taxon>Actinomycetes</taxon>
        <taxon>Micromonosporales</taxon>
        <taxon>Micromonosporaceae</taxon>
        <taxon>Actinoplanes</taxon>
    </lineage>
</organism>
<keyword evidence="3" id="KW-1185">Reference proteome</keyword>
<dbReference type="Pfam" id="PF13508">
    <property type="entry name" value="Acetyltransf_7"/>
    <property type="match status" value="1"/>
</dbReference>
<dbReference type="EMBL" id="BOMH01000037">
    <property type="protein sequence ID" value="GID67004.1"/>
    <property type="molecule type" value="Genomic_DNA"/>
</dbReference>
<dbReference type="PANTHER" id="PTHR43233">
    <property type="entry name" value="FAMILY N-ACETYLTRANSFERASE, PUTATIVE (AFU_ORTHOLOGUE AFUA_6G03350)-RELATED"/>
    <property type="match status" value="1"/>
</dbReference>